<dbReference type="GO" id="GO:0009055">
    <property type="term" value="F:electron transfer activity"/>
    <property type="evidence" value="ECO:0007669"/>
    <property type="project" value="InterPro"/>
</dbReference>
<proteinExistence type="predicted"/>
<dbReference type="Proteomes" id="UP000676194">
    <property type="component" value="Chromosome"/>
</dbReference>
<keyword evidence="8" id="KW-1185">Reference proteome</keyword>
<dbReference type="InterPro" id="IPR011042">
    <property type="entry name" value="6-blade_b-propeller_TolB-like"/>
</dbReference>
<dbReference type="InterPro" id="IPR013428">
    <property type="entry name" value="Membrane-bound_put_N"/>
</dbReference>
<evidence type="ECO:0000256" key="3">
    <source>
        <dbReference type="ARBA" id="ARBA00023004"/>
    </source>
</evidence>
<name>A0A8E6B663_9BACT</name>
<keyword evidence="2 4" id="KW-0479">Metal-binding</keyword>
<dbReference type="InterPro" id="IPR055557">
    <property type="entry name" value="DUF7133"/>
</dbReference>
<dbReference type="SUPFAM" id="SSF46626">
    <property type="entry name" value="Cytochrome c"/>
    <property type="match status" value="1"/>
</dbReference>
<dbReference type="PROSITE" id="PS51007">
    <property type="entry name" value="CYTC"/>
    <property type="match status" value="1"/>
</dbReference>
<evidence type="ECO:0000259" key="6">
    <source>
        <dbReference type="PROSITE" id="PS51007"/>
    </source>
</evidence>
<evidence type="ECO:0000256" key="5">
    <source>
        <dbReference type="SAM" id="SignalP"/>
    </source>
</evidence>
<feature type="signal peptide" evidence="5">
    <location>
        <begin position="1"/>
        <end position="23"/>
    </location>
</feature>
<dbReference type="NCBIfam" id="TIGR02603">
    <property type="entry name" value="CxxCH_TIGR02603"/>
    <property type="match status" value="1"/>
</dbReference>
<dbReference type="InterPro" id="IPR013427">
    <property type="entry name" value="Haem-bd_dom_put"/>
</dbReference>
<evidence type="ECO:0000256" key="2">
    <source>
        <dbReference type="ARBA" id="ARBA00022723"/>
    </source>
</evidence>
<dbReference type="InterPro" id="IPR016024">
    <property type="entry name" value="ARM-type_fold"/>
</dbReference>
<evidence type="ECO:0000256" key="1">
    <source>
        <dbReference type="ARBA" id="ARBA00022617"/>
    </source>
</evidence>
<evidence type="ECO:0000313" key="8">
    <source>
        <dbReference type="Proteomes" id="UP000676194"/>
    </source>
</evidence>
<dbReference type="GO" id="GO:0020037">
    <property type="term" value="F:heme binding"/>
    <property type="evidence" value="ECO:0007669"/>
    <property type="project" value="InterPro"/>
</dbReference>
<evidence type="ECO:0000256" key="4">
    <source>
        <dbReference type="PROSITE-ProRule" id="PRU00433"/>
    </source>
</evidence>
<dbReference type="InterPro" id="IPR011041">
    <property type="entry name" value="Quinoprot_gluc/sorb_DH_b-prop"/>
</dbReference>
<protein>
    <submittedName>
        <fullName evidence="7">C-type cytochrome</fullName>
    </submittedName>
</protein>
<dbReference type="NCBIfam" id="TIGR02604">
    <property type="entry name" value="Piru_Ver_Nterm"/>
    <property type="match status" value="1"/>
</dbReference>
<feature type="domain" description="Cytochrome c" evidence="6">
    <location>
        <begin position="868"/>
        <end position="1000"/>
    </location>
</feature>
<dbReference type="GO" id="GO:0046872">
    <property type="term" value="F:metal ion binding"/>
    <property type="evidence" value="ECO:0007669"/>
    <property type="project" value="UniProtKB-KW"/>
</dbReference>
<dbReference type="PANTHER" id="PTHR33546">
    <property type="entry name" value="LARGE, MULTIFUNCTIONAL SECRETED PROTEIN-RELATED"/>
    <property type="match status" value="1"/>
</dbReference>
<sequence length="1125" mass="126519">MSFSIRSCLAIFCAFCLVSESYAQREYGFDNTKSTGQPYLKPQESLSRMKVADGFEVKLFAAEPDVINPIAMTVDERGRIWVIECYEYPKRTAKGKMPRDRIKILESTKGDGVCDKVTIFAEGKDFPVPFDLASGIEVGNGGVYVGAPPYLFFIENKNDKPGKFEILLKGFGSQDTHETLNTFQWGPDGWLYGLQGVFTHSDVKPGQADGVATRLNAGIWRYHPTTKKFEIFAEGTSNPWGMDYRNSDGQFILCCCVIPHLFHITEGGSFKRQAGASFNPNVYSYIPEICDHIFHKESGWAHAGLVSLDTPLMPEKYRNSVIFGSIHGSSLKQNILAPNGATFKATRGDDFLVSGDKNFRPINLRWGPNGEIYCIDWHDQNPCHQAAADAWDYERGRIFSIQTKGLKTQVAEDLGKWDLTKLTNELIRADNPYRWRTALRMLYEKRRSSAKPDDKEIDQLVQDLLKKLSEESELPSTKLRMLFGLEALRHGDLLEAVKIPALQHNELLKSWLIRLIGTRSDQNINSDKVQPLTSNLKDPNVRLQLAILARKSHDINLLHQLLETSSDPNQIAENQQLWLAINQELEDPEARRQILSWLQEFSRKASSNSGFLLSQTIRKFASSGKPNDVDAAIRIIETVASQNLGAKVNSNLYKQLLESLIAGLPEKSQSTPTAWRSTRFYLLSEDNKDLQKLIFKLDLLFKDPEILNKARKIARDTSASESDRIDAIKGMASDTSENTRIELELLIMASNPTKIRVAAVQALGSIKDLEKSLAILNLWADYPKEVRSELLQLFSSRKPLAKALLQAVEKKKILPTDLNDNLILKMQAFKDKEIDTMISKSWGKIRSTPAELNAVIEKMRGELNSGGGDFAKGRLVFENHCSKCHVFEGKGRQVGPLLEGADRGIEYLLVNVLDPNRVVGAPYYMRTINFQDGKVETGILESEDDKNISLKGENGVIKKFSKADIEEIKVSEKSLMPEGLGYNMTPQDFRNLVRYVMRDPYVGKVSLQLPQHKENESLSVDVPVTGRITLPEAITKQLVTVRASVDSPAALKTTLLLGVGHDAHVRLNGRATRFVGNKSTVRPDALRWEVELKQGANELTVTFEYEGKQEEVYIRFLDPERKLTK</sequence>
<dbReference type="Gene3D" id="2.120.10.30">
    <property type="entry name" value="TolB, C-terminal domain"/>
    <property type="match status" value="1"/>
</dbReference>
<dbReference type="Gene3D" id="1.10.760.10">
    <property type="entry name" value="Cytochrome c-like domain"/>
    <property type="match status" value="1"/>
</dbReference>
<organism evidence="7 8">
    <name type="scientific">Telmatocola sphagniphila</name>
    <dbReference type="NCBI Taxonomy" id="1123043"/>
    <lineage>
        <taxon>Bacteria</taxon>
        <taxon>Pseudomonadati</taxon>
        <taxon>Planctomycetota</taxon>
        <taxon>Planctomycetia</taxon>
        <taxon>Gemmatales</taxon>
        <taxon>Gemmataceae</taxon>
    </lineage>
</organism>
<reference evidence="7" key="1">
    <citation type="submission" date="2021-05" db="EMBL/GenBank/DDBJ databases">
        <title>Complete genome sequence of the cellulolytic planctomycete Telmatocola sphagniphila SP2T and characterization of the first cellulase from planctomycetes.</title>
        <authorList>
            <person name="Rakitin A.L."/>
            <person name="Beletsky A.V."/>
            <person name="Naumoff D.G."/>
            <person name="Kulichevskaya I.S."/>
            <person name="Mardanov A.V."/>
            <person name="Ravin N.V."/>
            <person name="Dedysh S.N."/>
        </authorList>
    </citation>
    <scope>NUCLEOTIDE SEQUENCE</scope>
    <source>
        <strain evidence="7">SP2T</strain>
    </source>
</reference>
<dbReference type="Pfam" id="PF23500">
    <property type="entry name" value="DUF7133"/>
    <property type="match status" value="1"/>
</dbReference>
<dbReference type="SUPFAM" id="SSF48371">
    <property type="entry name" value="ARM repeat"/>
    <property type="match status" value="1"/>
</dbReference>
<dbReference type="SUPFAM" id="SSF50952">
    <property type="entry name" value="Soluble quinoprotein glucose dehydrogenase"/>
    <property type="match status" value="1"/>
</dbReference>
<dbReference type="KEGG" id="tsph:KIH39_02555"/>
<keyword evidence="5" id="KW-0732">Signal</keyword>
<dbReference type="InterPro" id="IPR036909">
    <property type="entry name" value="Cyt_c-like_dom_sf"/>
</dbReference>
<evidence type="ECO:0000313" key="7">
    <source>
        <dbReference type="EMBL" id="QVL32820.1"/>
    </source>
</evidence>
<accession>A0A8E6B663</accession>
<keyword evidence="3 4" id="KW-0408">Iron</keyword>
<gene>
    <name evidence="7" type="ORF">KIH39_02555</name>
</gene>
<dbReference type="PANTHER" id="PTHR33546:SF1">
    <property type="entry name" value="LARGE, MULTIFUNCTIONAL SECRETED PROTEIN"/>
    <property type="match status" value="1"/>
</dbReference>
<dbReference type="InterPro" id="IPR009056">
    <property type="entry name" value="Cyt_c-like_dom"/>
</dbReference>
<feature type="chain" id="PRO_5034211563" evidence="5">
    <location>
        <begin position="24"/>
        <end position="1125"/>
    </location>
</feature>
<dbReference type="EMBL" id="CP074694">
    <property type="protein sequence ID" value="QVL32820.1"/>
    <property type="molecule type" value="Genomic_DNA"/>
</dbReference>
<keyword evidence="1 4" id="KW-0349">Heme</keyword>
<dbReference type="RefSeq" id="WP_213497710.1">
    <property type="nucleotide sequence ID" value="NZ_CP074694.1"/>
</dbReference>
<dbReference type="AlphaFoldDB" id="A0A8E6B663"/>